<accession>A0A3M7RV50</accession>
<dbReference type="Proteomes" id="UP000276133">
    <property type="component" value="Unassembled WGS sequence"/>
</dbReference>
<comment type="caution">
    <text evidence="1">The sequence shown here is derived from an EMBL/GenBank/DDBJ whole genome shotgun (WGS) entry which is preliminary data.</text>
</comment>
<dbReference type="EMBL" id="REGN01002552">
    <property type="protein sequence ID" value="RNA27372.1"/>
    <property type="molecule type" value="Genomic_DNA"/>
</dbReference>
<name>A0A3M7RV50_BRAPC</name>
<sequence length="61" mass="7453">MILSILFLSKFKKSLKHTQNVECFLIRLYFIKLDLIYLNIYWWYRGIIGCYNLQNVFNENG</sequence>
<reference evidence="1 2" key="1">
    <citation type="journal article" date="2018" name="Sci. Rep.">
        <title>Genomic signatures of local adaptation to the degree of environmental predictability in rotifers.</title>
        <authorList>
            <person name="Franch-Gras L."/>
            <person name="Hahn C."/>
            <person name="Garcia-Roger E.M."/>
            <person name="Carmona M.J."/>
            <person name="Serra M."/>
            <person name="Gomez A."/>
        </authorList>
    </citation>
    <scope>NUCLEOTIDE SEQUENCE [LARGE SCALE GENOMIC DNA]</scope>
    <source>
        <strain evidence="1">HYR1</strain>
    </source>
</reference>
<protein>
    <submittedName>
        <fullName evidence="1">Uncharacterized protein</fullName>
    </submittedName>
</protein>
<gene>
    <name evidence="1" type="ORF">BpHYR1_003524</name>
</gene>
<organism evidence="1 2">
    <name type="scientific">Brachionus plicatilis</name>
    <name type="common">Marine rotifer</name>
    <name type="synonym">Brachionus muelleri</name>
    <dbReference type="NCBI Taxonomy" id="10195"/>
    <lineage>
        <taxon>Eukaryota</taxon>
        <taxon>Metazoa</taxon>
        <taxon>Spiralia</taxon>
        <taxon>Gnathifera</taxon>
        <taxon>Rotifera</taxon>
        <taxon>Eurotatoria</taxon>
        <taxon>Monogononta</taxon>
        <taxon>Pseudotrocha</taxon>
        <taxon>Ploima</taxon>
        <taxon>Brachionidae</taxon>
        <taxon>Brachionus</taxon>
    </lineage>
</organism>
<keyword evidence="2" id="KW-1185">Reference proteome</keyword>
<dbReference type="AlphaFoldDB" id="A0A3M7RV50"/>
<evidence type="ECO:0000313" key="1">
    <source>
        <dbReference type="EMBL" id="RNA27372.1"/>
    </source>
</evidence>
<evidence type="ECO:0000313" key="2">
    <source>
        <dbReference type="Proteomes" id="UP000276133"/>
    </source>
</evidence>
<proteinExistence type="predicted"/>